<organism evidence="3 4">
    <name type="scientific">Acidilobus saccharovorans (strain DSM 16705 / JCM 18335 / VKM B-2471 / 345-15)</name>
    <dbReference type="NCBI Taxonomy" id="666510"/>
    <lineage>
        <taxon>Archaea</taxon>
        <taxon>Thermoproteota</taxon>
        <taxon>Thermoprotei</taxon>
        <taxon>Acidilobales</taxon>
        <taxon>Acidilobaceae</taxon>
        <taxon>Acidilobus</taxon>
    </lineage>
</organism>
<accession>D9Q0B3</accession>
<keyword evidence="4" id="KW-1185">Reference proteome</keyword>
<dbReference type="Pfam" id="PF12705">
    <property type="entry name" value="PDDEXK_1"/>
    <property type="match status" value="1"/>
</dbReference>
<dbReference type="AlphaFoldDB" id="D9Q0B3"/>
<proteinExistence type="predicted"/>
<evidence type="ECO:0000259" key="2">
    <source>
        <dbReference type="Pfam" id="PF12705"/>
    </source>
</evidence>
<protein>
    <submittedName>
        <fullName evidence="3">CRISPR-associated protein Cas4</fullName>
    </submittedName>
</protein>
<sequence>MPRRRGLLEILRLFIGRAFHAMFMLRDKVKGYISEHDLVLSLNENVMIVGRADAIKVAEGKAHIIERKSSKAPRKGAWVSDIIQAGAYGLMVARNYRPQEITVEVRYPTASRVFKFDSRLSALVLKAIDDYLLVKKNGILPAAKRGRRCNSCPYREACFLLDLEGEEAKNLEEPGSWLIDIDTIEEQ</sequence>
<name>D9Q0B3_ACIS3</name>
<dbReference type="Proteomes" id="UP000000346">
    <property type="component" value="Chromosome"/>
</dbReference>
<gene>
    <name evidence="3" type="ordered locus">ASAC_0344</name>
</gene>
<dbReference type="InterPro" id="IPR011604">
    <property type="entry name" value="PDDEXK-like_dom_sf"/>
</dbReference>
<dbReference type="eggNOG" id="arCOG00786">
    <property type="taxonomic scope" value="Archaea"/>
</dbReference>
<dbReference type="InParanoid" id="D9Q0B3"/>
<evidence type="ECO:0000313" key="3">
    <source>
        <dbReference type="EMBL" id="ADL18751.1"/>
    </source>
</evidence>
<comment type="cofactor">
    <cofactor evidence="1">
        <name>Mn(2+)</name>
        <dbReference type="ChEBI" id="CHEBI:29035"/>
    </cofactor>
</comment>
<dbReference type="HOGENOM" id="CLU_1237872_0_0_2"/>
<feature type="domain" description="PD-(D/E)XK endonuclease-like" evidence="2">
    <location>
        <begin position="39"/>
        <end position="158"/>
    </location>
</feature>
<dbReference type="KEGG" id="asc:ASAC_0344"/>
<reference evidence="3 4" key="1">
    <citation type="journal article" date="2010" name="Appl. Environ. Microbiol.">
        <title>The genome sequence of the crenarchaeon Acidilobus saccharovorans supports a new order, Acidilobales, and suggests an important ecological role in terrestrial acidic hot springs.</title>
        <authorList>
            <person name="Mardanov A.V."/>
            <person name="Svetlitchnyi V.A."/>
            <person name="Beletsky A.V."/>
            <person name="Prokofeva M.I."/>
            <person name="Bonch-Osmolovskaya E.A."/>
            <person name="Ravin N.V."/>
            <person name="Skryabin K.G."/>
        </authorList>
    </citation>
    <scope>NUCLEOTIDE SEQUENCE [LARGE SCALE GENOMIC DNA]</scope>
    <source>
        <strain evidence="4">DSM 16705 / JCM 18335 / VKM B-2471 / 345-15</strain>
    </source>
</reference>
<dbReference type="Gene3D" id="3.90.320.10">
    <property type="match status" value="1"/>
</dbReference>
<dbReference type="EMBL" id="CP001742">
    <property type="protein sequence ID" value="ADL18751.1"/>
    <property type="molecule type" value="Genomic_DNA"/>
</dbReference>
<evidence type="ECO:0000313" key="4">
    <source>
        <dbReference type="Proteomes" id="UP000000346"/>
    </source>
</evidence>
<dbReference type="STRING" id="666510.ASAC_0344"/>
<evidence type="ECO:0000256" key="1">
    <source>
        <dbReference type="ARBA" id="ARBA00001936"/>
    </source>
</evidence>
<dbReference type="InterPro" id="IPR038726">
    <property type="entry name" value="PDDEXK_AddAB-type"/>
</dbReference>